<dbReference type="SMART" id="SM00342">
    <property type="entry name" value="HTH_ARAC"/>
    <property type="match status" value="1"/>
</dbReference>
<dbReference type="PANTHER" id="PTHR43280">
    <property type="entry name" value="ARAC-FAMILY TRANSCRIPTIONAL REGULATOR"/>
    <property type="match status" value="1"/>
</dbReference>
<protein>
    <submittedName>
        <fullName evidence="5">AraC family transcriptional regulator</fullName>
    </submittedName>
</protein>
<dbReference type="InterPro" id="IPR037923">
    <property type="entry name" value="HTH-like"/>
</dbReference>
<keyword evidence="6" id="KW-1185">Reference proteome</keyword>
<dbReference type="Pfam" id="PF12833">
    <property type="entry name" value="HTH_18"/>
    <property type="match status" value="1"/>
</dbReference>
<dbReference type="AlphaFoldDB" id="A0A926E4C1"/>
<dbReference type="SUPFAM" id="SSF46689">
    <property type="entry name" value="Homeodomain-like"/>
    <property type="match status" value="2"/>
</dbReference>
<dbReference type="Gene3D" id="2.60.120.10">
    <property type="entry name" value="Jelly Rolls"/>
    <property type="match status" value="1"/>
</dbReference>
<dbReference type="RefSeq" id="WP_249294208.1">
    <property type="nucleotide sequence ID" value="NZ_JACRSV010000001.1"/>
</dbReference>
<keyword evidence="3" id="KW-0804">Transcription</keyword>
<accession>A0A926E4C1</accession>
<evidence type="ECO:0000256" key="1">
    <source>
        <dbReference type="ARBA" id="ARBA00023015"/>
    </source>
</evidence>
<dbReference type="PANTHER" id="PTHR43280:SF28">
    <property type="entry name" value="HTH-TYPE TRANSCRIPTIONAL ACTIVATOR RHAS"/>
    <property type="match status" value="1"/>
</dbReference>
<feature type="domain" description="HTH araC/xylS-type" evidence="4">
    <location>
        <begin position="196"/>
        <end position="294"/>
    </location>
</feature>
<dbReference type="EMBL" id="JACRSV010000001">
    <property type="protein sequence ID" value="MBC8559308.1"/>
    <property type="molecule type" value="Genomic_DNA"/>
</dbReference>
<evidence type="ECO:0000256" key="2">
    <source>
        <dbReference type="ARBA" id="ARBA00023125"/>
    </source>
</evidence>
<dbReference type="GO" id="GO:0003700">
    <property type="term" value="F:DNA-binding transcription factor activity"/>
    <property type="evidence" value="ECO:0007669"/>
    <property type="project" value="InterPro"/>
</dbReference>
<organism evidence="5 6">
    <name type="scientific">Fumia xinanensis</name>
    <dbReference type="NCBI Taxonomy" id="2763659"/>
    <lineage>
        <taxon>Bacteria</taxon>
        <taxon>Bacillati</taxon>
        <taxon>Bacillota</taxon>
        <taxon>Clostridia</taxon>
        <taxon>Eubacteriales</taxon>
        <taxon>Oscillospiraceae</taxon>
        <taxon>Fumia</taxon>
    </lineage>
</organism>
<keyword evidence="1" id="KW-0805">Transcription regulation</keyword>
<dbReference type="Gene3D" id="1.10.10.60">
    <property type="entry name" value="Homeodomain-like"/>
    <property type="match status" value="2"/>
</dbReference>
<dbReference type="InterPro" id="IPR018060">
    <property type="entry name" value="HTH_AraC"/>
</dbReference>
<dbReference type="Pfam" id="PF02311">
    <property type="entry name" value="AraC_binding"/>
    <property type="match status" value="1"/>
</dbReference>
<dbReference type="InterPro" id="IPR014710">
    <property type="entry name" value="RmlC-like_jellyroll"/>
</dbReference>
<dbReference type="InterPro" id="IPR003313">
    <property type="entry name" value="AraC-bd"/>
</dbReference>
<dbReference type="InterPro" id="IPR020449">
    <property type="entry name" value="Tscrpt_reg_AraC-type_HTH"/>
</dbReference>
<gene>
    <name evidence="5" type="ORF">H8710_04400</name>
</gene>
<dbReference type="InterPro" id="IPR018062">
    <property type="entry name" value="HTH_AraC-typ_CS"/>
</dbReference>
<comment type="caution">
    <text evidence="5">The sequence shown here is derived from an EMBL/GenBank/DDBJ whole genome shotgun (WGS) entry which is preliminary data.</text>
</comment>
<evidence type="ECO:0000256" key="3">
    <source>
        <dbReference type="ARBA" id="ARBA00023163"/>
    </source>
</evidence>
<dbReference type="Proteomes" id="UP000610760">
    <property type="component" value="Unassembled WGS sequence"/>
</dbReference>
<sequence>MSDNGKSMNLRAKDILNPRFPFKIYSFCSKTSQEYHSHDYIQLWYVKKGQCVHNFNGTIYTLHMGDVFVLPPGIFHSVSTEDDDSVLIGLDFTEAFINEDMAGGKSSDLFDYAYIEPFIVKLDEVKPLFPLAGPVSRTVALLLEEIMAEYEGKAPHYQLIVKANLLKILALISREYGRGIDRKKKALVDRYKTAVYQVQEYVDVHYPEKIYLEEMCRMTMLSPSYFSDVFKHVTGRTFTEYVSHVRVEKAKELLRRDDKSISGIAYAVGFSDNAHFDKVFKREVGISPLQFRKTVE</sequence>
<proteinExistence type="predicted"/>
<dbReference type="PRINTS" id="PR00032">
    <property type="entry name" value="HTHARAC"/>
</dbReference>
<dbReference type="GO" id="GO:0043565">
    <property type="term" value="F:sequence-specific DNA binding"/>
    <property type="evidence" value="ECO:0007669"/>
    <property type="project" value="InterPro"/>
</dbReference>
<name>A0A926E4C1_9FIRM</name>
<keyword evidence="2" id="KW-0238">DNA-binding</keyword>
<reference evidence="5" key="1">
    <citation type="submission" date="2020-08" db="EMBL/GenBank/DDBJ databases">
        <title>Genome public.</title>
        <authorList>
            <person name="Liu C."/>
            <person name="Sun Q."/>
        </authorList>
    </citation>
    <scope>NUCLEOTIDE SEQUENCE</scope>
    <source>
        <strain evidence="5">NSJ-33</strain>
    </source>
</reference>
<dbReference type="PROSITE" id="PS00041">
    <property type="entry name" value="HTH_ARAC_FAMILY_1"/>
    <property type="match status" value="1"/>
</dbReference>
<evidence type="ECO:0000259" key="4">
    <source>
        <dbReference type="PROSITE" id="PS01124"/>
    </source>
</evidence>
<dbReference type="PROSITE" id="PS01124">
    <property type="entry name" value="HTH_ARAC_FAMILY_2"/>
    <property type="match status" value="1"/>
</dbReference>
<dbReference type="InterPro" id="IPR009057">
    <property type="entry name" value="Homeodomain-like_sf"/>
</dbReference>
<evidence type="ECO:0000313" key="6">
    <source>
        <dbReference type="Proteomes" id="UP000610760"/>
    </source>
</evidence>
<dbReference type="SUPFAM" id="SSF51215">
    <property type="entry name" value="Regulatory protein AraC"/>
    <property type="match status" value="1"/>
</dbReference>
<evidence type="ECO:0000313" key="5">
    <source>
        <dbReference type="EMBL" id="MBC8559308.1"/>
    </source>
</evidence>